<evidence type="ECO:0000256" key="2">
    <source>
        <dbReference type="ARBA" id="ARBA00022692"/>
    </source>
</evidence>
<dbReference type="Proteomes" id="UP001497522">
    <property type="component" value="Chromosome 4"/>
</dbReference>
<keyword evidence="4 5" id="KW-0472">Membrane</keyword>
<dbReference type="PANTHER" id="PTHR31234:SF4">
    <property type="entry name" value="EXPRESSED PROTEIN"/>
    <property type="match status" value="1"/>
</dbReference>
<protein>
    <recommendedName>
        <fullName evidence="6">Late embryogenesis abundant protein LEA-2 subgroup domain-containing protein</fullName>
    </recommendedName>
</protein>
<evidence type="ECO:0000256" key="5">
    <source>
        <dbReference type="SAM" id="Phobius"/>
    </source>
</evidence>
<name>A0ABP1BIU8_9BRYO</name>
<evidence type="ECO:0000256" key="4">
    <source>
        <dbReference type="ARBA" id="ARBA00023136"/>
    </source>
</evidence>
<organism evidence="7 8">
    <name type="scientific">Sphagnum jensenii</name>
    <dbReference type="NCBI Taxonomy" id="128206"/>
    <lineage>
        <taxon>Eukaryota</taxon>
        <taxon>Viridiplantae</taxon>
        <taxon>Streptophyta</taxon>
        <taxon>Embryophyta</taxon>
        <taxon>Bryophyta</taxon>
        <taxon>Sphagnophytina</taxon>
        <taxon>Sphagnopsida</taxon>
        <taxon>Sphagnales</taxon>
        <taxon>Sphagnaceae</taxon>
        <taxon>Sphagnum</taxon>
    </lineage>
</organism>
<evidence type="ECO:0000256" key="1">
    <source>
        <dbReference type="ARBA" id="ARBA00004167"/>
    </source>
</evidence>
<dbReference type="EMBL" id="OZ023705">
    <property type="protein sequence ID" value="CAK9875509.1"/>
    <property type="molecule type" value="Genomic_DNA"/>
</dbReference>
<keyword evidence="2 5" id="KW-0812">Transmembrane</keyword>
<evidence type="ECO:0000313" key="8">
    <source>
        <dbReference type="Proteomes" id="UP001497522"/>
    </source>
</evidence>
<dbReference type="SUPFAM" id="SSF117070">
    <property type="entry name" value="LEA14-like"/>
    <property type="match status" value="1"/>
</dbReference>
<comment type="subcellular location">
    <subcellularLocation>
        <location evidence="1">Membrane</location>
        <topology evidence="1">Single-pass membrane protein</topology>
    </subcellularLocation>
</comment>
<proteinExistence type="predicted"/>
<gene>
    <name evidence="7" type="ORF">CSSPJE1EN2_LOCUS17758</name>
</gene>
<reference evidence="7" key="1">
    <citation type="submission" date="2024-03" db="EMBL/GenBank/DDBJ databases">
        <authorList>
            <consortium name="ELIXIR-Norway"/>
            <consortium name="Elixir Norway"/>
        </authorList>
    </citation>
    <scope>NUCLEOTIDE SEQUENCE</scope>
</reference>
<dbReference type="InterPro" id="IPR004864">
    <property type="entry name" value="LEA_2"/>
</dbReference>
<keyword evidence="8" id="KW-1185">Reference proteome</keyword>
<dbReference type="PANTHER" id="PTHR31234">
    <property type="entry name" value="LATE EMBRYOGENESIS ABUNDANT (LEA) HYDROXYPROLINE-RICH GLYCOPROTEIN FAMILY"/>
    <property type="match status" value="1"/>
</dbReference>
<evidence type="ECO:0000259" key="6">
    <source>
        <dbReference type="Pfam" id="PF03168"/>
    </source>
</evidence>
<evidence type="ECO:0000313" key="7">
    <source>
        <dbReference type="EMBL" id="CAK9875509.1"/>
    </source>
</evidence>
<evidence type="ECO:0000256" key="3">
    <source>
        <dbReference type="ARBA" id="ARBA00022989"/>
    </source>
</evidence>
<feature type="domain" description="Late embryogenesis abundant protein LEA-2 subgroup" evidence="6">
    <location>
        <begin position="109"/>
        <end position="195"/>
    </location>
</feature>
<keyword evidence="3 5" id="KW-1133">Transmembrane helix</keyword>
<dbReference type="InterPro" id="IPR044839">
    <property type="entry name" value="NDR1-like"/>
</dbReference>
<dbReference type="Pfam" id="PF03168">
    <property type="entry name" value="LEA_2"/>
    <property type="match status" value="1"/>
</dbReference>
<accession>A0ABP1BIU8</accession>
<sequence>MGFMGGQEAPVLVVEERYYTVPPSGGYYELQPYPRVRRRAGLWLSLTGSFFIFIIIMLLSVCAGFLLWPSQPVVELKRWKLDGITMDQRHDGKSIFPVVDFNVTLDVLLEIKNRNFAGVEYDYWRTRILYRDSEVGDVKLKGGSIRARSVVRVPAVINLETREILENASELWMDYVNRRLPLTTRIQFIGDLQFFFLKPHMEWCHLHGCTVNSTCSEVNTSAVCFTENYGIAHSNHTVLLLIPMEPHVFVQVNLSCDVVVDPKDKVILKEECGLDF</sequence>
<feature type="transmembrane region" description="Helical" evidence="5">
    <location>
        <begin position="42"/>
        <end position="68"/>
    </location>
</feature>